<dbReference type="Proteomes" id="UP001527882">
    <property type="component" value="Unassembled WGS sequence"/>
</dbReference>
<dbReference type="PANTHER" id="PTHR30575:SF3">
    <property type="entry name" value="PEPTIDASE M20 DIMERISATION DOMAIN-CONTAINING PROTEIN"/>
    <property type="match status" value="1"/>
</dbReference>
<dbReference type="SUPFAM" id="SSF53187">
    <property type="entry name" value="Zn-dependent exopeptidases"/>
    <property type="match status" value="1"/>
</dbReference>
<feature type="domain" description="Peptidase M20 dimerisation" evidence="1">
    <location>
        <begin position="232"/>
        <end position="306"/>
    </location>
</feature>
<dbReference type="InterPro" id="IPR011650">
    <property type="entry name" value="Peptidase_M20_dimer"/>
</dbReference>
<keyword evidence="3" id="KW-1185">Reference proteome</keyword>
<dbReference type="PANTHER" id="PTHR30575">
    <property type="entry name" value="PEPTIDASE M20"/>
    <property type="match status" value="1"/>
</dbReference>
<dbReference type="RefSeq" id="WP_269884768.1">
    <property type="nucleotide sequence ID" value="NZ_JAQAGZ010000022.1"/>
</dbReference>
<sequence>MDISREVLGIKGKLIQRRRDFHMYPESGWVEYRTAAIVAEELSKWGYTVYVREEACKSASRMGVPHPEVLRYHENRAIHEGADPIWVEQMKDGHTAVVGVIRTGKPGPVIALRFDIDSNDLTECASDDHRPVREGFASRHPEMMHACGHDGHAAIGLGVAELLAKRKDRLVGEIRLLFQPAEEGSRGAKAMVDAGWLDGVDYFFGGHIAFKSKTLGEVVATVGGFLATTKINVVYTGKAAHAGAAPEEGRNALLAAASAALHLNGISRHGGGATRINVGTLKAGSGRNVVADKAVMELETRGETTELNGYMKSEAIRIIEHVAQLHDVSCQWEVVGEAPGAESSSGLVPIVRQEAEKMSHVKAVIPRMDLGGSEDVVYMMNRVQEQGGQATYLLFGSPLKDGHHQVRFDFDEEVLLIGTELLVRLTLVCLGAGGMGRKRDID</sequence>
<evidence type="ECO:0000259" key="1">
    <source>
        <dbReference type="Pfam" id="PF07687"/>
    </source>
</evidence>
<dbReference type="Pfam" id="PF07687">
    <property type="entry name" value="M20_dimer"/>
    <property type="match status" value="1"/>
</dbReference>
<evidence type="ECO:0000313" key="3">
    <source>
        <dbReference type="Proteomes" id="UP001527882"/>
    </source>
</evidence>
<protein>
    <submittedName>
        <fullName evidence="2">Amidohydrolase</fullName>
    </submittedName>
</protein>
<accession>A0ABT4QHQ6</accession>
<organism evidence="2 3">
    <name type="scientific">Paenibacillus gyeongsangnamensis</name>
    <dbReference type="NCBI Taxonomy" id="3388067"/>
    <lineage>
        <taxon>Bacteria</taxon>
        <taxon>Bacillati</taxon>
        <taxon>Bacillota</taxon>
        <taxon>Bacilli</taxon>
        <taxon>Bacillales</taxon>
        <taxon>Paenibacillaceae</taxon>
        <taxon>Paenibacillus</taxon>
    </lineage>
</organism>
<dbReference type="EMBL" id="JAQAGZ010000022">
    <property type="protein sequence ID" value="MCZ8516235.1"/>
    <property type="molecule type" value="Genomic_DNA"/>
</dbReference>
<reference evidence="2 3" key="1">
    <citation type="submission" date="2022-12" db="EMBL/GenBank/DDBJ databases">
        <title>Draft genome sequence of Paenibacillus sp. dW9.</title>
        <authorList>
            <person name="Choi E.-W."/>
            <person name="Kim D.-U."/>
        </authorList>
    </citation>
    <scope>NUCLEOTIDE SEQUENCE [LARGE SCALE GENOMIC DNA]</scope>
    <source>
        <strain evidence="3">dW9</strain>
    </source>
</reference>
<proteinExistence type="predicted"/>
<dbReference type="InterPro" id="IPR036264">
    <property type="entry name" value="Bact_exopeptidase_dim_dom"/>
</dbReference>
<evidence type="ECO:0000313" key="2">
    <source>
        <dbReference type="EMBL" id="MCZ8516235.1"/>
    </source>
</evidence>
<gene>
    <name evidence="2" type="ORF">O9H85_28340</name>
</gene>
<dbReference type="InterPro" id="IPR017439">
    <property type="entry name" value="Amidohydrolase"/>
</dbReference>
<dbReference type="InterPro" id="IPR052030">
    <property type="entry name" value="Peptidase_M20/M20A_hydrolases"/>
</dbReference>
<dbReference type="Pfam" id="PF01546">
    <property type="entry name" value="Peptidase_M20"/>
    <property type="match status" value="1"/>
</dbReference>
<comment type="caution">
    <text evidence="2">The sequence shown here is derived from an EMBL/GenBank/DDBJ whole genome shotgun (WGS) entry which is preliminary data.</text>
</comment>
<dbReference type="NCBIfam" id="TIGR01891">
    <property type="entry name" value="amidohydrolases"/>
    <property type="match status" value="1"/>
</dbReference>
<name>A0ABT4QHQ6_9BACL</name>
<dbReference type="PIRSF" id="PIRSF005962">
    <property type="entry name" value="Pept_M20D_amidohydro"/>
    <property type="match status" value="1"/>
</dbReference>
<dbReference type="InterPro" id="IPR002933">
    <property type="entry name" value="Peptidase_M20"/>
</dbReference>
<dbReference type="SUPFAM" id="SSF55031">
    <property type="entry name" value="Bacterial exopeptidase dimerisation domain"/>
    <property type="match status" value="1"/>
</dbReference>
<dbReference type="Gene3D" id="3.40.630.10">
    <property type="entry name" value="Zn peptidases"/>
    <property type="match status" value="2"/>
</dbReference>